<dbReference type="PANTHER" id="PTHR38926:SF72">
    <property type="entry name" value="IM:7136021-RELATED"/>
    <property type="match status" value="1"/>
</dbReference>
<dbReference type="EMBL" id="JACAZH010000001">
    <property type="protein sequence ID" value="KAF7376685.1"/>
    <property type="molecule type" value="Genomic_DNA"/>
</dbReference>
<dbReference type="InterPro" id="IPR032675">
    <property type="entry name" value="LRR_dom_sf"/>
</dbReference>
<organism evidence="1 2">
    <name type="scientific">Mycena sanguinolenta</name>
    <dbReference type="NCBI Taxonomy" id="230812"/>
    <lineage>
        <taxon>Eukaryota</taxon>
        <taxon>Fungi</taxon>
        <taxon>Dikarya</taxon>
        <taxon>Basidiomycota</taxon>
        <taxon>Agaricomycotina</taxon>
        <taxon>Agaricomycetes</taxon>
        <taxon>Agaricomycetidae</taxon>
        <taxon>Agaricales</taxon>
        <taxon>Marasmiineae</taxon>
        <taxon>Mycenaceae</taxon>
        <taxon>Mycena</taxon>
    </lineage>
</organism>
<dbReference type="Proteomes" id="UP000623467">
    <property type="component" value="Unassembled WGS sequence"/>
</dbReference>
<comment type="caution">
    <text evidence="1">The sequence shown here is derived from an EMBL/GenBank/DDBJ whole genome shotgun (WGS) entry which is preliminary data.</text>
</comment>
<sequence length="534" mass="59185">MSSPFASKLGTNYCPLDAEIPEIQALLVEPLSRLRSLDDRIAHLQKAIDELAQERTGVKAYVDAHQALLSPIRRLPLDILQEIFVACLPTHRNCVMSAGEAPVLLGRICSSWRDLCLSTPRLWSRLHIVEPSCADWETTLYGAREAKQAQRVEITKAWLARSGQCPLSISLCGSSRPHPAPPGYTSTSVFLQTLISFASRWQDVSLLVSSSDLNNLGSISENDVPLLKVLDIKEIYDSPQGAQWGFSGLLRAPAMSSFTCNSNPVASSLRWEQLLSLSIVTSWVLGVTSEVVVEIFSRCPRLHTCRLVMNDTDTSSAADGPVLELLSLHSLHVTSVGSPIHRTGGLFNRISLPELRHLRIHVVSRVGTANHTYFPFLTVSPRLEVLQLDMNDQTLEDLVRTLPPTIQRLKLHCAHYYAEACLPQLLEALTPSPLPDRSGCICPMLQELHFISCSSLSDRALLDFIVARMAFEQPTLRRVEISFVRAIQLDIRPDTQPFLDAGLELVTTYVPPPALMASPWYGLADERLLRGPLV</sequence>
<evidence type="ECO:0000313" key="2">
    <source>
        <dbReference type="Proteomes" id="UP000623467"/>
    </source>
</evidence>
<dbReference type="Gene3D" id="3.80.10.10">
    <property type="entry name" value="Ribonuclease Inhibitor"/>
    <property type="match status" value="1"/>
</dbReference>
<accession>A0A8H6ZJJ1</accession>
<evidence type="ECO:0008006" key="3">
    <source>
        <dbReference type="Google" id="ProtNLM"/>
    </source>
</evidence>
<dbReference type="OrthoDB" id="3365698at2759"/>
<reference evidence="1" key="1">
    <citation type="submission" date="2020-05" db="EMBL/GenBank/DDBJ databases">
        <title>Mycena genomes resolve the evolution of fungal bioluminescence.</title>
        <authorList>
            <person name="Tsai I.J."/>
        </authorList>
    </citation>
    <scope>NUCLEOTIDE SEQUENCE</scope>
    <source>
        <strain evidence="1">160909Yilan</strain>
    </source>
</reference>
<protein>
    <recommendedName>
        <fullName evidence="3">F-box domain-containing protein</fullName>
    </recommendedName>
</protein>
<dbReference type="PANTHER" id="PTHR38926">
    <property type="entry name" value="F-BOX DOMAIN CONTAINING PROTEIN, EXPRESSED"/>
    <property type="match status" value="1"/>
</dbReference>
<dbReference type="SUPFAM" id="SSF52047">
    <property type="entry name" value="RNI-like"/>
    <property type="match status" value="1"/>
</dbReference>
<gene>
    <name evidence="1" type="ORF">MSAN_00085500</name>
</gene>
<name>A0A8H6ZJJ1_9AGAR</name>
<dbReference type="AlphaFoldDB" id="A0A8H6ZJJ1"/>
<keyword evidence="2" id="KW-1185">Reference proteome</keyword>
<proteinExistence type="predicted"/>
<evidence type="ECO:0000313" key="1">
    <source>
        <dbReference type="EMBL" id="KAF7376685.1"/>
    </source>
</evidence>